<name>A0A848C3L9_9FIRM</name>
<sequence length="79" mass="9122">MTDDIEFVLKTNLQSYWEDALNFQEGVKDKKYIWAKGGVVTLSMFARGYAQACGDLVPIWKVQQWIDEVEDEKGAMLEM</sequence>
<gene>
    <name evidence="1" type="ORF">HF872_10965</name>
</gene>
<proteinExistence type="predicted"/>
<evidence type="ECO:0000313" key="2">
    <source>
        <dbReference type="Proteomes" id="UP000591071"/>
    </source>
</evidence>
<reference evidence="1 2" key="1">
    <citation type="submission" date="2020-04" db="EMBL/GenBank/DDBJ databases">
        <authorList>
            <person name="Hitch T.C.A."/>
            <person name="Wylensek D."/>
            <person name="Clavel T."/>
        </authorList>
    </citation>
    <scope>NUCLEOTIDE SEQUENCE [LARGE SCALE GENOMIC DNA]</scope>
    <source>
        <strain evidence="1 2">Oil-RF-744-FAT-WT-6-1</strain>
    </source>
</reference>
<protein>
    <submittedName>
        <fullName evidence="1">Uncharacterized protein</fullName>
    </submittedName>
</protein>
<accession>A0A848C3L9</accession>
<organism evidence="1 2">
    <name type="scientific">Megasphaera hexanoica</name>
    <dbReference type="NCBI Taxonomy" id="1675036"/>
    <lineage>
        <taxon>Bacteria</taxon>
        <taxon>Bacillati</taxon>
        <taxon>Bacillota</taxon>
        <taxon>Negativicutes</taxon>
        <taxon>Veillonellales</taxon>
        <taxon>Veillonellaceae</taxon>
        <taxon>Megasphaera</taxon>
    </lineage>
</organism>
<dbReference type="Proteomes" id="UP000591071">
    <property type="component" value="Unassembled WGS sequence"/>
</dbReference>
<evidence type="ECO:0000313" key="1">
    <source>
        <dbReference type="EMBL" id="NME29133.1"/>
    </source>
</evidence>
<dbReference type="AlphaFoldDB" id="A0A848C3L9"/>
<dbReference type="EMBL" id="JABAFG010000021">
    <property type="protein sequence ID" value="NME29133.1"/>
    <property type="molecule type" value="Genomic_DNA"/>
</dbReference>
<comment type="caution">
    <text evidence="1">The sequence shown here is derived from an EMBL/GenBank/DDBJ whole genome shotgun (WGS) entry which is preliminary data.</text>
</comment>
<dbReference type="RefSeq" id="WP_170087989.1">
    <property type="nucleotide sequence ID" value="NZ_JABAFG010000021.1"/>
</dbReference>